<feature type="compositionally biased region" description="Basic and acidic residues" evidence="2">
    <location>
        <begin position="1"/>
        <end position="15"/>
    </location>
</feature>
<dbReference type="AlphaFoldDB" id="A0A9W6TQX2"/>
<protein>
    <submittedName>
        <fullName evidence="3">Unnamed protein product</fullName>
    </submittedName>
</protein>
<reference evidence="3" key="1">
    <citation type="submission" date="2023-04" db="EMBL/GenBank/DDBJ databases">
        <title>Phytophthora fragariaefolia NBRC 109709.</title>
        <authorList>
            <person name="Ichikawa N."/>
            <person name="Sato H."/>
            <person name="Tonouchi N."/>
        </authorList>
    </citation>
    <scope>NUCLEOTIDE SEQUENCE</scope>
    <source>
        <strain evidence="3">NBRC 109709</strain>
    </source>
</reference>
<dbReference type="EMBL" id="BSXT01000100">
    <property type="protein sequence ID" value="GMF17573.1"/>
    <property type="molecule type" value="Genomic_DNA"/>
</dbReference>
<keyword evidence="1" id="KW-0175">Coiled coil</keyword>
<dbReference type="OrthoDB" id="5516652at2759"/>
<evidence type="ECO:0000313" key="3">
    <source>
        <dbReference type="EMBL" id="GMF17573.1"/>
    </source>
</evidence>
<evidence type="ECO:0000313" key="4">
    <source>
        <dbReference type="Proteomes" id="UP001165121"/>
    </source>
</evidence>
<comment type="caution">
    <text evidence="3">The sequence shown here is derived from an EMBL/GenBank/DDBJ whole genome shotgun (WGS) entry which is preliminary data.</text>
</comment>
<feature type="region of interest" description="Disordered" evidence="2">
    <location>
        <begin position="1"/>
        <end position="116"/>
    </location>
</feature>
<feature type="compositionally biased region" description="Basic and acidic residues" evidence="2">
    <location>
        <begin position="71"/>
        <end position="116"/>
    </location>
</feature>
<evidence type="ECO:0000256" key="1">
    <source>
        <dbReference type="SAM" id="Coils"/>
    </source>
</evidence>
<evidence type="ECO:0000256" key="2">
    <source>
        <dbReference type="SAM" id="MobiDB-lite"/>
    </source>
</evidence>
<accession>A0A9W6TQX2</accession>
<proteinExistence type="predicted"/>
<feature type="compositionally biased region" description="Low complexity" evidence="2">
    <location>
        <begin position="50"/>
        <end position="70"/>
    </location>
</feature>
<keyword evidence="4" id="KW-1185">Reference proteome</keyword>
<dbReference type="Proteomes" id="UP001165121">
    <property type="component" value="Unassembled WGS sequence"/>
</dbReference>
<name>A0A9W6TQX2_9STRA</name>
<gene>
    <name evidence="3" type="ORF">Pfra01_000126700</name>
</gene>
<organism evidence="3 4">
    <name type="scientific">Phytophthora fragariaefolia</name>
    <dbReference type="NCBI Taxonomy" id="1490495"/>
    <lineage>
        <taxon>Eukaryota</taxon>
        <taxon>Sar</taxon>
        <taxon>Stramenopiles</taxon>
        <taxon>Oomycota</taxon>
        <taxon>Peronosporomycetes</taxon>
        <taxon>Peronosporales</taxon>
        <taxon>Peronosporaceae</taxon>
        <taxon>Phytophthora</taxon>
    </lineage>
</organism>
<feature type="coiled-coil region" evidence="1">
    <location>
        <begin position="166"/>
        <end position="193"/>
    </location>
</feature>
<feature type="coiled-coil region" evidence="1">
    <location>
        <begin position="423"/>
        <end position="464"/>
    </location>
</feature>
<sequence>MPETVDAAKKIRDEQLSSSEPLRVENRGAWSMLAKKETPNGTPLPHANGSQSSSLWLSARSMEQIKQQKIQQKEKERTDELEALKRRESEQREKEKERELAERRKQEQEQAAKLAEEKRIREERAREAERLRLAQIAMEREKLARDDDVELHDATLSEDLDAFSSSSFFQAQVNDLHKKFEELNEEVSAALRVQQDAVANASTFGGHAYLTAARKDAIRLAKKTGDWRGDVTALAKHIDLQLQHSRALRSHYAQSLISTSVQKQQVEAEGSRLRCLRSDLRMLQDFRVRHFHQRGEEAPALLSAAEEETVCLCCTANWCETFSFIELCVLRNNSKHSSTRVRRRKKWEESKISQRWRWSSLKCDAKSRVGSPRTLSRIKNNWTVKLGAEELSALVSESRAVSPARMTSEAKPDMTVDDVHFTMQKLKREVAELKSTNSKLLLTNSQLEDDLAHLQTKFEEEKRAHLNGKKLFIPKMQKVLNIGDMSLLLGFAI</sequence>